<dbReference type="Pfam" id="PF03703">
    <property type="entry name" value="bPH_2"/>
    <property type="match status" value="1"/>
</dbReference>
<dbReference type="EMBL" id="JAADZU010000070">
    <property type="protein sequence ID" value="NDK91491.1"/>
    <property type="molecule type" value="Genomic_DNA"/>
</dbReference>
<organism evidence="4 5">
    <name type="scientific">Gordonia desulfuricans</name>
    <dbReference type="NCBI Taxonomy" id="89051"/>
    <lineage>
        <taxon>Bacteria</taxon>
        <taxon>Bacillati</taxon>
        <taxon>Actinomycetota</taxon>
        <taxon>Actinomycetes</taxon>
        <taxon>Mycobacteriales</taxon>
        <taxon>Gordoniaceae</taxon>
        <taxon>Gordonia</taxon>
    </lineage>
</organism>
<accession>A0A7K3LTZ0</accession>
<proteinExistence type="predicted"/>
<evidence type="ECO:0000259" key="3">
    <source>
        <dbReference type="Pfam" id="PF03703"/>
    </source>
</evidence>
<gene>
    <name evidence="4" type="ORF">GYA93_18185</name>
</gene>
<dbReference type="Proteomes" id="UP000466307">
    <property type="component" value="Unassembled WGS sequence"/>
</dbReference>
<reference evidence="4 5" key="1">
    <citation type="submission" date="2020-01" db="EMBL/GenBank/DDBJ databases">
        <title>Investigation of new actinobacteria for the biodesulphurisation of diesel fuel.</title>
        <authorList>
            <person name="Athi Narayanan S.M."/>
        </authorList>
    </citation>
    <scope>NUCLEOTIDE SEQUENCE [LARGE SCALE GENOMIC DNA]</scope>
    <source>
        <strain evidence="4 5">213E</strain>
    </source>
</reference>
<feature type="transmembrane region" description="Helical" evidence="2">
    <location>
        <begin position="25"/>
        <end position="46"/>
    </location>
</feature>
<keyword evidence="5" id="KW-1185">Reference proteome</keyword>
<evidence type="ECO:0000256" key="2">
    <source>
        <dbReference type="SAM" id="Phobius"/>
    </source>
</evidence>
<dbReference type="RefSeq" id="WP_083533994.1">
    <property type="nucleotide sequence ID" value="NZ_JAADZU010000070.1"/>
</dbReference>
<feature type="region of interest" description="Disordered" evidence="1">
    <location>
        <begin position="175"/>
        <end position="212"/>
    </location>
</feature>
<keyword evidence="2" id="KW-0812">Transmembrane</keyword>
<feature type="domain" description="YdbS-like PH" evidence="3">
    <location>
        <begin position="82"/>
        <end position="155"/>
    </location>
</feature>
<feature type="transmembrane region" description="Helical" evidence="2">
    <location>
        <begin position="58"/>
        <end position="76"/>
    </location>
</feature>
<dbReference type="PANTHER" id="PTHR37938">
    <property type="entry name" value="BLL0215 PROTEIN"/>
    <property type="match status" value="1"/>
</dbReference>
<evidence type="ECO:0000256" key="1">
    <source>
        <dbReference type="SAM" id="MobiDB-lite"/>
    </source>
</evidence>
<dbReference type="PANTHER" id="PTHR37938:SF1">
    <property type="entry name" value="BLL0215 PROTEIN"/>
    <property type="match status" value="1"/>
</dbReference>
<protein>
    <submittedName>
        <fullName evidence="4">PH domain-containing protein</fullName>
    </submittedName>
</protein>
<keyword evidence="2" id="KW-1133">Transmembrane helix</keyword>
<keyword evidence="2" id="KW-0472">Membrane</keyword>
<sequence length="212" mass="23820">MAYPRENLAPGERIVLHRHPHWKCLLGPFLLFVLVSAVAGLLLGVVSSTGLTSTSATVAYIAIGVLWAAAAIWFFVRPLVSWKTTHFVLTDRRVIFRNGILTRSGIDIPIGRINTVEFRHGLVDRMLRTGTLMIESASDEPLEFADIPQVEKVHALLYHEVLDIVDRGDVGRGDVGRGDVGRGDDRWDDRRDHRDDDADPDADHARDRRTRR</sequence>
<evidence type="ECO:0000313" key="5">
    <source>
        <dbReference type="Proteomes" id="UP000466307"/>
    </source>
</evidence>
<evidence type="ECO:0000313" key="4">
    <source>
        <dbReference type="EMBL" id="NDK91491.1"/>
    </source>
</evidence>
<dbReference type="InterPro" id="IPR005182">
    <property type="entry name" value="YdbS-like_PH"/>
</dbReference>
<feature type="compositionally biased region" description="Basic and acidic residues" evidence="1">
    <location>
        <begin position="175"/>
        <end position="206"/>
    </location>
</feature>
<dbReference type="AlphaFoldDB" id="A0A7K3LTZ0"/>
<name>A0A7K3LTZ0_9ACTN</name>
<comment type="caution">
    <text evidence="4">The sequence shown here is derived from an EMBL/GenBank/DDBJ whole genome shotgun (WGS) entry which is preliminary data.</text>
</comment>